<gene>
    <name evidence="5" type="ORF">ABS764_10140</name>
</gene>
<feature type="domain" description="HTH araC/xylS-type" evidence="4">
    <location>
        <begin position="232"/>
        <end position="330"/>
    </location>
</feature>
<comment type="caution">
    <text evidence="5">The sequence shown here is derived from an EMBL/GenBank/DDBJ whole genome shotgun (WGS) entry which is preliminary data.</text>
</comment>
<dbReference type="RefSeq" id="WP_408081675.1">
    <property type="nucleotide sequence ID" value="NZ_JBELQA010000005.1"/>
</dbReference>
<evidence type="ECO:0000256" key="2">
    <source>
        <dbReference type="ARBA" id="ARBA00023125"/>
    </source>
</evidence>
<reference evidence="5 6" key="1">
    <citation type="submission" date="2024-06" db="EMBL/GenBank/DDBJ databases">
        <authorList>
            <person name="Kaempfer P."/>
            <person name="Viver T."/>
        </authorList>
    </citation>
    <scope>NUCLEOTIDE SEQUENCE [LARGE SCALE GENOMIC DNA]</scope>
    <source>
        <strain evidence="5 6">ST-87</strain>
    </source>
</reference>
<keyword evidence="1" id="KW-0805">Transcription regulation</keyword>
<evidence type="ECO:0000256" key="3">
    <source>
        <dbReference type="ARBA" id="ARBA00023163"/>
    </source>
</evidence>
<evidence type="ECO:0000256" key="1">
    <source>
        <dbReference type="ARBA" id="ARBA00023015"/>
    </source>
</evidence>
<keyword evidence="3" id="KW-0804">Transcription</keyword>
<dbReference type="Pfam" id="PF12833">
    <property type="entry name" value="HTH_18"/>
    <property type="match status" value="1"/>
</dbReference>
<accession>A0ABW8XTI0</accession>
<dbReference type="PANTHER" id="PTHR47893">
    <property type="entry name" value="REGULATORY PROTEIN PCHR"/>
    <property type="match status" value="1"/>
</dbReference>
<evidence type="ECO:0000259" key="4">
    <source>
        <dbReference type="PROSITE" id="PS01124"/>
    </source>
</evidence>
<dbReference type="PANTHER" id="PTHR47893:SF1">
    <property type="entry name" value="REGULATORY PROTEIN PCHR"/>
    <property type="match status" value="1"/>
</dbReference>
<dbReference type="InterPro" id="IPR053142">
    <property type="entry name" value="PchR_regulatory_protein"/>
</dbReference>
<protein>
    <submittedName>
        <fullName evidence="5">AraC family transcriptional regulator</fullName>
    </submittedName>
</protein>
<keyword evidence="2" id="KW-0238">DNA-binding</keyword>
<name>A0ABW8XTI0_9FLAO</name>
<organism evidence="5 6">
    <name type="scientific">Flavobacterium plantiphilum</name>
    <dbReference type="NCBI Taxonomy" id="3163297"/>
    <lineage>
        <taxon>Bacteria</taxon>
        <taxon>Pseudomonadati</taxon>
        <taxon>Bacteroidota</taxon>
        <taxon>Flavobacteriia</taxon>
        <taxon>Flavobacteriales</taxon>
        <taxon>Flavobacteriaceae</taxon>
        <taxon>Flavobacterium</taxon>
    </lineage>
</organism>
<proteinExistence type="predicted"/>
<dbReference type="Gene3D" id="1.10.10.60">
    <property type="entry name" value="Homeodomain-like"/>
    <property type="match status" value="1"/>
</dbReference>
<sequence length="359" mass="41943">MEFKSKILGHLQPFIAIETGDAYHQKSQFAEDKSTLKIDEIDEVTIHNQITEGIMILDIKMFFSKEQIIQTEMRGESIVMNFIYSNNLGTCIDSLEGEQFSIENTHNILYASQLKATYRIPALTEINYFSIILTPDFYSKLIHEDWGLHKKFSKNINQKKTGYLTPKFAPFTSGIQWVIHEIKNCTYNESMKKMYLEAKIKELLIFQLDSLIEKPNNEIEQITDEEYLSKLLKAKLILEKNFTNAPSLSELSRLISLNEFKLKKGFKTHFKTTIKSYVTQLRMEYAKKLFKNEVSNVSEVAYKCGYKDVSHFSAAFKFFYGFTPASFRKINLGAKIYLLYWDFFDILYLDFLSVDFCMI</sequence>
<dbReference type="EMBL" id="JBELQA010000005">
    <property type="protein sequence ID" value="MFL9831206.1"/>
    <property type="molecule type" value="Genomic_DNA"/>
</dbReference>
<evidence type="ECO:0000313" key="6">
    <source>
        <dbReference type="Proteomes" id="UP001629260"/>
    </source>
</evidence>
<dbReference type="SMART" id="SM00342">
    <property type="entry name" value="HTH_ARAC"/>
    <property type="match status" value="1"/>
</dbReference>
<dbReference type="InterPro" id="IPR020449">
    <property type="entry name" value="Tscrpt_reg_AraC-type_HTH"/>
</dbReference>
<dbReference type="InterPro" id="IPR009057">
    <property type="entry name" value="Homeodomain-like_sf"/>
</dbReference>
<dbReference type="Proteomes" id="UP001629260">
    <property type="component" value="Unassembled WGS sequence"/>
</dbReference>
<evidence type="ECO:0000313" key="5">
    <source>
        <dbReference type="EMBL" id="MFL9831206.1"/>
    </source>
</evidence>
<dbReference type="PRINTS" id="PR00032">
    <property type="entry name" value="HTHARAC"/>
</dbReference>
<keyword evidence="6" id="KW-1185">Reference proteome</keyword>
<dbReference type="PROSITE" id="PS01124">
    <property type="entry name" value="HTH_ARAC_FAMILY_2"/>
    <property type="match status" value="1"/>
</dbReference>
<dbReference type="SUPFAM" id="SSF46689">
    <property type="entry name" value="Homeodomain-like"/>
    <property type="match status" value="1"/>
</dbReference>
<dbReference type="InterPro" id="IPR018060">
    <property type="entry name" value="HTH_AraC"/>
</dbReference>